<dbReference type="InterPro" id="IPR014470">
    <property type="entry name" value="UCP01500"/>
</dbReference>
<name>A0A285U8Z5_9HYPH</name>
<evidence type="ECO:0000256" key="1">
    <source>
        <dbReference type="SAM" id="Phobius"/>
    </source>
</evidence>
<sequence length="241" mass="27167">MPGEVAAFSTQTETELARSPALPATSIEAINLMVHYYRGEIARMAGWRDRIDRTTNWAITVVAALLSVSLSTPSSHHGVLLFAMLLVSLLLLIEARRYRFFDLYRTRVRQIEKRYFAEFLHPRGDLAPDWAASIASSLRKPHFLISYRNAMCRRLRRNYSWMYLILLLAWVLKISSSMMTDGTGTFDVALSFNQVLKNAALGPVPGGAVLTLVACLYGLILIGVLHQDREESERVRGEAHV</sequence>
<feature type="transmembrane region" description="Helical" evidence="1">
    <location>
        <begin position="78"/>
        <end position="95"/>
    </location>
</feature>
<protein>
    <submittedName>
        <fullName evidence="2">Uncharacterized membrane protein</fullName>
    </submittedName>
</protein>
<dbReference type="Proteomes" id="UP000219167">
    <property type="component" value="Unassembled WGS sequence"/>
</dbReference>
<feature type="transmembrane region" description="Helical" evidence="1">
    <location>
        <begin position="161"/>
        <end position="180"/>
    </location>
</feature>
<dbReference type="RefSeq" id="WP_097138268.1">
    <property type="nucleotide sequence ID" value="NZ_OBQD01000005.1"/>
</dbReference>
<organism evidence="2 3">
    <name type="scientific">Rhizobium subbaraonis</name>
    <dbReference type="NCBI Taxonomy" id="908946"/>
    <lineage>
        <taxon>Bacteria</taxon>
        <taxon>Pseudomonadati</taxon>
        <taxon>Pseudomonadota</taxon>
        <taxon>Alphaproteobacteria</taxon>
        <taxon>Hyphomicrobiales</taxon>
        <taxon>Rhizobiaceae</taxon>
        <taxon>Rhizobium/Agrobacterium group</taxon>
        <taxon>Rhizobium</taxon>
    </lineage>
</organism>
<feature type="transmembrane region" description="Helical" evidence="1">
    <location>
        <begin position="200"/>
        <end position="225"/>
    </location>
</feature>
<dbReference type="EMBL" id="OBQD01000005">
    <property type="protein sequence ID" value="SOC38395.1"/>
    <property type="molecule type" value="Genomic_DNA"/>
</dbReference>
<dbReference type="OrthoDB" id="9815569at2"/>
<keyword evidence="1" id="KW-1133">Transmembrane helix</keyword>
<keyword evidence="1" id="KW-0812">Transmembrane</keyword>
<feature type="transmembrane region" description="Helical" evidence="1">
    <location>
        <begin position="54"/>
        <end position="72"/>
    </location>
</feature>
<evidence type="ECO:0000313" key="3">
    <source>
        <dbReference type="Proteomes" id="UP000219167"/>
    </source>
</evidence>
<reference evidence="2 3" key="1">
    <citation type="submission" date="2017-08" db="EMBL/GenBank/DDBJ databases">
        <authorList>
            <person name="de Groot N.N."/>
        </authorList>
    </citation>
    <scope>NUCLEOTIDE SEQUENCE [LARGE SCALE GENOMIC DNA]</scope>
    <source>
        <strain evidence="2 3">JC85</strain>
    </source>
</reference>
<dbReference type="AlphaFoldDB" id="A0A285U8Z5"/>
<gene>
    <name evidence="2" type="ORF">SAMN05892877_105107</name>
</gene>
<proteinExistence type="predicted"/>
<dbReference type="Pfam" id="PF10028">
    <property type="entry name" value="DUF2270"/>
    <property type="match status" value="1"/>
</dbReference>
<dbReference type="PIRSF" id="PIRSF015000">
    <property type="entry name" value="UCP01500"/>
    <property type="match status" value="1"/>
</dbReference>
<keyword evidence="1" id="KW-0472">Membrane</keyword>
<keyword evidence="3" id="KW-1185">Reference proteome</keyword>
<accession>A0A285U8Z5</accession>
<evidence type="ECO:0000313" key="2">
    <source>
        <dbReference type="EMBL" id="SOC38395.1"/>
    </source>
</evidence>